<dbReference type="RefSeq" id="WP_318647037.1">
    <property type="nucleotide sequence ID" value="NZ_CP137852.1"/>
</dbReference>
<dbReference type="Pfam" id="PF16747">
    <property type="entry name" value="Adhesin_E"/>
    <property type="match status" value="1"/>
</dbReference>
<name>A0ABZ0PBW5_9PROT</name>
<gene>
    <name evidence="3" type="ORF">R9Z33_13170</name>
</gene>
<dbReference type="InterPro" id="IPR031939">
    <property type="entry name" value="Adhesin_E-like"/>
</dbReference>
<proteinExistence type="predicted"/>
<keyword evidence="1" id="KW-0732">Signal</keyword>
<reference evidence="3 4" key="1">
    <citation type="submission" date="2023-11" db="EMBL/GenBank/DDBJ databases">
        <title>Arctic aerobic anoxygenic photoheterotroph Sediminicoccus rosea KRV36 adapts its photosynthesis to long days of polar summer.</title>
        <authorList>
            <person name="Tomasch J."/>
            <person name="Kopejtka K."/>
            <person name="Bily T."/>
            <person name="Gardiner A.T."/>
            <person name="Gardian Z."/>
            <person name="Shivaramu S."/>
            <person name="Koblizek M."/>
            <person name="Engelhardt F."/>
            <person name="Kaftan D."/>
        </authorList>
    </citation>
    <scope>NUCLEOTIDE SEQUENCE [LARGE SCALE GENOMIC DNA]</scope>
    <source>
        <strain evidence="3 4">R-30</strain>
    </source>
</reference>
<sequence>MTMLGPRLGVLLLLLTGCAAVTPPQAPPPEPAPAPVVATPAVAPPTLALAPRRQWRRIPLTRGTRMAEAFVASEIVTNPDGTRRVWMVINLLEPIRLPETGGYARSAAYLADFRCDPHAWNPIQGVWYSGRNAVGEALREQERGPGGIRDVGEGTFVDLFVNAACGTLPARRTRR</sequence>
<evidence type="ECO:0000256" key="1">
    <source>
        <dbReference type="SAM" id="SignalP"/>
    </source>
</evidence>
<evidence type="ECO:0000259" key="2">
    <source>
        <dbReference type="Pfam" id="PF16747"/>
    </source>
</evidence>
<feature type="signal peptide" evidence="1">
    <location>
        <begin position="1"/>
        <end position="26"/>
    </location>
</feature>
<dbReference type="EMBL" id="CP137852">
    <property type="protein sequence ID" value="WPB83056.1"/>
    <property type="molecule type" value="Genomic_DNA"/>
</dbReference>
<keyword evidence="4" id="KW-1185">Reference proteome</keyword>
<evidence type="ECO:0000313" key="4">
    <source>
        <dbReference type="Proteomes" id="UP001305521"/>
    </source>
</evidence>
<accession>A0ABZ0PBW5</accession>
<dbReference type="PROSITE" id="PS51257">
    <property type="entry name" value="PROKAR_LIPOPROTEIN"/>
    <property type="match status" value="1"/>
</dbReference>
<organism evidence="3 4">
    <name type="scientific">Sediminicoccus rosea</name>
    <dbReference type="NCBI Taxonomy" id="1225128"/>
    <lineage>
        <taxon>Bacteria</taxon>
        <taxon>Pseudomonadati</taxon>
        <taxon>Pseudomonadota</taxon>
        <taxon>Alphaproteobacteria</taxon>
        <taxon>Acetobacterales</taxon>
        <taxon>Roseomonadaceae</taxon>
        <taxon>Sediminicoccus</taxon>
    </lineage>
</organism>
<feature type="chain" id="PRO_5046134598" description="Surface-adhesin protein E-like domain-containing protein" evidence="1">
    <location>
        <begin position="27"/>
        <end position="175"/>
    </location>
</feature>
<protein>
    <recommendedName>
        <fullName evidence="2">Surface-adhesin protein E-like domain-containing protein</fullName>
    </recommendedName>
</protein>
<evidence type="ECO:0000313" key="3">
    <source>
        <dbReference type="EMBL" id="WPB83056.1"/>
    </source>
</evidence>
<dbReference type="Proteomes" id="UP001305521">
    <property type="component" value="Chromosome"/>
</dbReference>
<feature type="domain" description="Surface-adhesin protein E-like" evidence="2">
    <location>
        <begin position="64"/>
        <end position="166"/>
    </location>
</feature>